<name>A0A8H3IBN9_9LECA</name>
<evidence type="ECO:0000259" key="8">
    <source>
        <dbReference type="Pfam" id="PF01494"/>
    </source>
</evidence>
<dbReference type="InterPro" id="IPR050493">
    <property type="entry name" value="FAD-dep_Monooxygenase_BioMet"/>
</dbReference>
<dbReference type="PANTHER" id="PTHR13789">
    <property type="entry name" value="MONOOXYGENASE"/>
    <property type="match status" value="1"/>
</dbReference>
<keyword evidence="7" id="KW-0472">Membrane</keyword>
<protein>
    <recommendedName>
        <fullName evidence="8">FAD-binding domain-containing protein</fullName>
    </recommendedName>
</protein>
<dbReference type="PRINTS" id="PR00420">
    <property type="entry name" value="RNGMNOXGNASE"/>
</dbReference>
<dbReference type="PANTHER" id="PTHR13789:SF147">
    <property type="entry name" value="PUTATIVE (AFU_ORTHOLOGUE AFUA_2G01950)-RELATED"/>
    <property type="match status" value="1"/>
</dbReference>
<evidence type="ECO:0000256" key="7">
    <source>
        <dbReference type="SAM" id="Phobius"/>
    </source>
</evidence>
<dbReference type="GO" id="GO:0004497">
    <property type="term" value="F:monooxygenase activity"/>
    <property type="evidence" value="ECO:0007669"/>
    <property type="project" value="UniProtKB-KW"/>
</dbReference>
<dbReference type="SUPFAM" id="SSF51905">
    <property type="entry name" value="FAD/NAD(P)-binding domain"/>
    <property type="match status" value="1"/>
</dbReference>
<evidence type="ECO:0000256" key="2">
    <source>
        <dbReference type="ARBA" id="ARBA00022630"/>
    </source>
</evidence>
<dbReference type="SUPFAM" id="SSF54373">
    <property type="entry name" value="FAD-linked reductases, C-terminal domain"/>
    <property type="match status" value="1"/>
</dbReference>
<comment type="similarity">
    <text evidence="1">Belongs to the paxM FAD-dependent monooxygenase family.</text>
</comment>
<evidence type="ECO:0000256" key="6">
    <source>
        <dbReference type="SAM" id="MobiDB-lite"/>
    </source>
</evidence>
<dbReference type="EMBL" id="CAJPDR010000022">
    <property type="protein sequence ID" value="CAF9907599.1"/>
    <property type="molecule type" value="Genomic_DNA"/>
</dbReference>
<dbReference type="Pfam" id="PF01494">
    <property type="entry name" value="FAD_binding_3"/>
    <property type="match status" value="1"/>
</dbReference>
<keyword evidence="3" id="KW-0274">FAD</keyword>
<keyword evidence="2" id="KW-0285">Flavoprotein</keyword>
<dbReference type="FunFam" id="3.50.50.60:FF:000115">
    <property type="entry name" value="Salicylate hydroxylase, putative"/>
    <property type="match status" value="1"/>
</dbReference>
<keyword evidence="5" id="KW-0503">Monooxygenase</keyword>
<feature type="region of interest" description="Disordered" evidence="6">
    <location>
        <begin position="377"/>
        <end position="404"/>
    </location>
</feature>
<reference evidence="9" key="1">
    <citation type="submission" date="2021-03" db="EMBL/GenBank/DDBJ databases">
        <authorList>
            <person name="Tagirdzhanova G."/>
        </authorList>
    </citation>
    <scope>NUCLEOTIDE SEQUENCE</scope>
</reference>
<dbReference type="InterPro" id="IPR002938">
    <property type="entry name" value="FAD-bd"/>
</dbReference>
<dbReference type="Gene3D" id="3.50.50.60">
    <property type="entry name" value="FAD/NAD(P)-binding domain"/>
    <property type="match status" value="1"/>
</dbReference>
<dbReference type="GO" id="GO:0071949">
    <property type="term" value="F:FAD binding"/>
    <property type="evidence" value="ECO:0007669"/>
    <property type="project" value="InterPro"/>
</dbReference>
<dbReference type="AlphaFoldDB" id="A0A8H3IBN9"/>
<organism evidence="9 10">
    <name type="scientific">Alectoria fallacina</name>
    <dbReference type="NCBI Taxonomy" id="1903189"/>
    <lineage>
        <taxon>Eukaryota</taxon>
        <taxon>Fungi</taxon>
        <taxon>Dikarya</taxon>
        <taxon>Ascomycota</taxon>
        <taxon>Pezizomycotina</taxon>
        <taxon>Lecanoromycetes</taxon>
        <taxon>OSLEUM clade</taxon>
        <taxon>Lecanoromycetidae</taxon>
        <taxon>Lecanorales</taxon>
        <taxon>Lecanorineae</taxon>
        <taxon>Parmeliaceae</taxon>
        <taxon>Alectoria</taxon>
    </lineage>
</organism>
<evidence type="ECO:0000256" key="4">
    <source>
        <dbReference type="ARBA" id="ARBA00023002"/>
    </source>
</evidence>
<keyword evidence="4" id="KW-0560">Oxidoreductase</keyword>
<comment type="caution">
    <text evidence="9">The sequence shown here is derived from an EMBL/GenBank/DDBJ whole genome shotgun (WGS) entry which is preliminary data.</text>
</comment>
<feature type="transmembrane region" description="Helical" evidence="7">
    <location>
        <begin position="20"/>
        <end position="36"/>
    </location>
</feature>
<evidence type="ECO:0000256" key="1">
    <source>
        <dbReference type="ARBA" id="ARBA00007992"/>
    </source>
</evidence>
<feature type="domain" description="FAD-binding" evidence="8">
    <location>
        <begin position="19"/>
        <end position="371"/>
    </location>
</feature>
<accession>A0A8H3IBN9</accession>
<dbReference type="InterPro" id="IPR036188">
    <property type="entry name" value="FAD/NAD-bd_sf"/>
</dbReference>
<evidence type="ECO:0000256" key="5">
    <source>
        <dbReference type="ARBA" id="ARBA00023033"/>
    </source>
</evidence>
<keyword evidence="7" id="KW-0812">Transmembrane</keyword>
<proteinExistence type="inferred from homology"/>
<gene>
    <name evidence="9" type="ORF">ALECFALPRED_003546</name>
</gene>
<evidence type="ECO:0000313" key="9">
    <source>
        <dbReference type="EMBL" id="CAF9907599.1"/>
    </source>
</evidence>
<sequence>MEYFKDDFNWDFKAKKSFRVIIVGAGIAGLAAGIGLKRAGHDVVILEQVPQIREVGAGIQMAPNAARILGRFGLLEKIMKSANVMEKNSLRRWKNNEEIGTAPLMPKIGAKFKAPLSVIHRGDLQRILLEAVYAEKVDVRLKHKVIKAGPEFKASVQVQSGEWIEGDVVIAADGIKSDIRHQMASQHGVKDHSTCTGDAAYRVIIPREKMQGDKRALELLDSNVGMRWMGPGGHIMAYPIKNNNAYNMVLLHPQKPDAESTESWTNKGDKKEMLDFYKDWNDLVRDLLSFVPKGEINEWTLNSHRPLPHWIENECALIGDSCHPMLPYVAQGAAQGIEDAAVLTVSLSLAEDVPTALGVYEAVRKLRGEAIQNSAATTRQALHLPDGPEQEKRDKAIAGTGPNPDLWADEDWQDFMWGVDVMKDTLEDWGKWVAQVQGHHLGSVKGVIY</sequence>
<evidence type="ECO:0000313" key="10">
    <source>
        <dbReference type="Proteomes" id="UP000664203"/>
    </source>
</evidence>
<evidence type="ECO:0000256" key="3">
    <source>
        <dbReference type="ARBA" id="ARBA00022827"/>
    </source>
</evidence>
<dbReference type="OrthoDB" id="16820at2759"/>
<keyword evidence="10" id="KW-1185">Reference proteome</keyword>
<dbReference type="Proteomes" id="UP000664203">
    <property type="component" value="Unassembled WGS sequence"/>
</dbReference>
<keyword evidence="7" id="KW-1133">Transmembrane helix</keyword>